<evidence type="ECO:0000256" key="1">
    <source>
        <dbReference type="ARBA" id="ARBA00007319"/>
    </source>
</evidence>
<proteinExistence type="evidence at transcript level"/>
<gene>
    <name evidence="3" type="primary">p2G4</name>
</gene>
<sequence>MAEKGDSSDEEPTIAEDVVGSLNTKWLEIWPTFVSGVLAQVIEACVAGAAIVDVCEMGDKMIFEETKNVYKKEKDMKKGIAFPTCLSVNNCVCHFSPLRSDPPLILGDGDLIKVELGVHVDGFIAVAGHTLVVGASKDNKVTGRQADVMQAAYLAGEIAHRMVVPGGDSMTVSSAIQKVASSFNCNSVEGILCHQLKRNNYDSEKTIILNPTEQQKREHKSCEFELYEAYAIDIIISSGEGKTRQLDTRTTIFRRRMMFIS</sequence>
<accession>Q70W30</accession>
<organism evidence="3">
    <name type="scientific">Suberites domuncula</name>
    <name type="common">Sponge</name>
    <dbReference type="NCBI Taxonomy" id="55567"/>
    <lineage>
        <taxon>Eukaryota</taxon>
        <taxon>Metazoa</taxon>
        <taxon>Porifera</taxon>
        <taxon>Demospongiae</taxon>
        <taxon>Heteroscleromorpha</taxon>
        <taxon>Suberitida</taxon>
        <taxon>Suberitidae</taxon>
        <taxon>Suberites</taxon>
    </lineage>
</organism>
<evidence type="ECO:0000313" key="3">
    <source>
        <dbReference type="EMBL" id="CAD58632.1"/>
    </source>
</evidence>
<dbReference type="InterPro" id="IPR000994">
    <property type="entry name" value="Pept_M24"/>
</dbReference>
<dbReference type="CDD" id="cd01089">
    <property type="entry name" value="PA2G4-like"/>
    <property type="match status" value="1"/>
</dbReference>
<evidence type="ECO:0000259" key="2">
    <source>
        <dbReference type="Pfam" id="PF00557"/>
    </source>
</evidence>
<dbReference type="InterPro" id="IPR036005">
    <property type="entry name" value="Creatinase/aminopeptidase-like"/>
</dbReference>
<dbReference type="InterPro" id="IPR047113">
    <property type="entry name" value="PA2G4/ARX1"/>
</dbReference>
<dbReference type="PANTHER" id="PTHR10804">
    <property type="entry name" value="PROTEASE FAMILY M24 METHIONYL AMINOPEPTIDASE, AMINOPEPTIDASE P"/>
    <property type="match status" value="1"/>
</dbReference>
<feature type="domain" description="Peptidase M24" evidence="2">
    <location>
        <begin position="37"/>
        <end position="198"/>
    </location>
</feature>
<reference evidence="3" key="1">
    <citation type="journal article" date="2003" name="Biomol. Eng.">
        <title>Origin of metazoan stem cell system in sponges: first approach to establish the model (Suberites domuncula).</title>
        <authorList>
            <person name="Mueller W.E.G."/>
            <person name="Korzhev M."/>
            <person name="Le Pennec G."/>
            <person name="Mueller I.M."/>
            <person name="Schroeder H.C."/>
        </authorList>
    </citation>
    <scope>NUCLEOTIDE SEQUENCE</scope>
</reference>
<dbReference type="SUPFAM" id="SSF55920">
    <property type="entry name" value="Creatinase/aminopeptidase"/>
    <property type="match status" value="1"/>
</dbReference>
<dbReference type="AlphaFoldDB" id="Q70W30"/>
<dbReference type="PANTHER" id="PTHR10804:SF11">
    <property type="entry name" value="PROLIFERATION-ASSOCIATED PROTEIN 2G4"/>
    <property type="match status" value="1"/>
</dbReference>
<dbReference type="Gene3D" id="3.90.230.10">
    <property type="entry name" value="Creatinase/methionine aminopeptidase superfamily"/>
    <property type="match status" value="1"/>
</dbReference>
<dbReference type="EMBL" id="AJ519936">
    <property type="protein sequence ID" value="CAD58632.1"/>
    <property type="molecule type" value="mRNA"/>
</dbReference>
<name>Q70W30_SUBDO</name>
<dbReference type="Pfam" id="PF00557">
    <property type="entry name" value="Peptidase_M24"/>
    <property type="match status" value="1"/>
</dbReference>
<protein>
    <submittedName>
        <fullName evidence="3">Proliferation-associated protein 2G4</fullName>
    </submittedName>
</protein>
<comment type="similarity">
    <text evidence="1">Belongs to the peptidase M24 family.</text>
</comment>